<dbReference type="EMBL" id="JAGDFM010000312">
    <property type="protein sequence ID" value="KAG7380082.1"/>
    <property type="molecule type" value="Genomic_DNA"/>
</dbReference>
<name>A0A8T1VFR3_9STRA</name>
<proteinExistence type="predicted"/>
<comment type="caution">
    <text evidence="2">The sequence shown here is derived from an EMBL/GenBank/DDBJ whole genome shotgun (WGS) entry which is preliminary data.</text>
</comment>
<keyword evidence="3" id="KW-1185">Reference proteome</keyword>
<reference evidence="2" key="1">
    <citation type="submission" date="2021-02" db="EMBL/GenBank/DDBJ databases">
        <authorList>
            <person name="Palmer J.M."/>
        </authorList>
    </citation>
    <scope>NUCLEOTIDE SEQUENCE</scope>
    <source>
        <strain evidence="2">SCRP734</strain>
    </source>
</reference>
<feature type="region of interest" description="Disordered" evidence="1">
    <location>
        <begin position="111"/>
        <end position="176"/>
    </location>
</feature>
<feature type="compositionally biased region" description="Basic residues" evidence="1">
    <location>
        <begin position="112"/>
        <end position="122"/>
    </location>
</feature>
<accession>A0A8T1VFR3</accession>
<organism evidence="2 3">
    <name type="scientific">Phytophthora pseudosyringae</name>
    <dbReference type="NCBI Taxonomy" id="221518"/>
    <lineage>
        <taxon>Eukaryota</taxon>
        <taxon>Sar</taxon>
        <taxon>Stramenopiles</taxon>
        <taxon>Oomycota</taxon>
        <taxon>Peronosporomycetes</taxon>
        <taxon>Peronosporales</taxon>
        <taxon>Peronosporaceae</taxon>
        <taxon>Phytophthora</taxon>
    </lineage>
</organism>
<dbReference type="AlphaFoldDB" id="A0A8T1VFR3"/>
<protein>
    <submittedName>
        <fullName evidence="2">Uncharacterized protein</fullName>
    </submittedName>
</protein>
<evidence type="ECO:0000256" key="1">
    <source>
        <dbReference type="SAM" id="MobiDB-lite"/>
    </source>
</evidence>
<gene>
    <name evidence="2" type="ORF">PHYPSEUDO_007788</name>
</gene>
<dbReference type="Proteomes" id="UP000694044">
    <property type="component" value="Unassembled WGS sequence"/>
</dbReference>
<evidence type="ECO:0000313" key="2">
    <source>
        <dbReference type="EMBL" id="KAG7380082.1"/>
    </source>
</evidence>
<feature type="compositionally biased region" description="Low complexity" evidence="1">
    <location>
        <begin position="15"/>
        <end position="24"/>
    </location>
</feature>
<feature type="region of interest" description="Disordered" evidence="1">
    <location>
        <begin position="1"/>
        <end position="33"/>
    </location>
</feature>
<sequence length="176" mass="19838">MSDVHSEMGSELLDASEAARQSRQQAHDAQQRVLLVESTRARLARCATDEQRTPGGKSPSRLLDLREPVTTHELEDAFAVPSGRSSPCAFNARHRRGNHVEYRGFSVCSSRSARRRRGHHMDHHTEQESNSNQSGLPTWKLQVGGPTQKQGDWRWHGLQRGGHWHGDRGGARRTHQ</sequence>
<evidence type="ECO:0000313" key="3">
    <source>
        <dbReference type="Proteomes" id="UP000694044"/>
    </source>
</evidence>